<dbReference type="InterPro" id="IPR029063">
    <property type="entry name" value="SAM-dependent_MTases_sf"/>
</dbReference>
<accession>A0A3B0V7B7</accession>
<dbReference type="SUPFAM" id="SSF53335">
    <property type="entry name" value="S-adenosyl-L-methionine-dependent methyltransferases"/>
    <property type="match status" value="1"/>
</dbReference>
<dbReference type="InterPro" id="IPR025714">
    <property type="entry name" value="Methyltranfer_dom"/>
</dbReference>
<protein>
    <recommendedName>
        <fullName evidence="1">Methyltransferase domain-containing protein</fullName>
    </recommendedName>
</protein>
<sequence>MSTGMNFTDPKKNVQQMGLRAGMKVGDFGAGSGYYAISAASIVGKDGRVYAIDVQEDILKHVRYMAEQARLHNIETIWGNFEKPHGAKISDNVLDAAILSNTLFQLDDKKGALVEIKRTLKSGGILLVVDWAGAYGGIGPSAENVIPEHRAEELCASAGFNKTQTFVPGPHHYGLIFSAS</sequence>
<dbReference type="Gene3D" id="3.40.50.150">
    <property type="entry name" value="Vaccinia Virus protein VP39"/>
    <property type="match status" value="1"/>
</dbReference>
<dbReference type="CDD" id="cd02440">
    <property type="entry name" value="AdoMet_MTases"/>
    <property type="match status" value="1"/>
</dbReference>
<dbReference type="EMBL" id="UOEV01000064">
    <property type="protein sequence ID" value="VAW32739.1"/>
    <property type="molecule type" value="Genomic_DNA"/>
</dbReference>
<organism evidence="2">
    <name type="scientific">hydrothermal vent metagenome</name>
    <dbReference type="NCBI Taxonomy" id="652676"/>
    <lineage>
        <taxon>unclassified sequences</taxon>
        <taxon>metagenomes</taxon>
        <taxon>ecological metagenomes</taxon>
    </lineage>
</organism>
<gene>
    <name evidence="2" type="ORF">MNBD_CPR01-160</name>
</gene>
<name>A0A3B0V7B7_9ZZZZ</name>
<reference evidence="2" key="1">
    <citation type="submission" date="2018-06" db="EMBL/GenBank/DDBJ databases">
        <authorList>
            <person name="Zhirakovskaya E."/>
        </authorList>
    </citation>
    <scope>NUCLEOTIDE SEQUENCE</scope>
</reference>
<feature type="domain" description="Methyltransferase" evidence="1">
    <location>
        <begin position="21"/>
        <end position="141"/>
    </location>
</feature>
<evidence type="ECO:0000313" key="2">
    <source>
        <dbReference type="EMBL" id="VAW32739.1"/>
    </source>
</evidence>
<evidence type="ECO:0000259" key="1">
    <source>
        <dbReference type="Pfam" id="PF13847"/>
    </source>
</evidence>
<dbReference type="AlphaFoldDB" id="A0A3B0V7B7"/>
<proteinExistence type="predicted"/>
<dbReference type="Pfam" id="PF13847">
    <property type="entry name" value="Methyltransf_31"/>
    <property type="match status" value="1"/>
</dbReference>